<comment type="caution">
    <text evidence="6">The sequence shown here is derived from an EMBL/GenBank/DDBJ whole genome shotgun (WGS) entry which is preliminary data.</text>
</comment>
<dbReference type="SUPFAM" id="SSF111369">
    <property type="entry name" value="HlyD-like secretion proteins"/>
    <property type="match status" value="1"/>
</dbReference>
<dbReference type="Pfam" id="PF25989">
    <property type="entry name" value="YknX_C"/>
    <property type="match status" value="1"/>
</dbReference>
<comment type="similarity">
    <text evidence="1">Belongs to the membrane fusion protein (MFP) (TC 8.A.1) family.</text>
</comment>
<dbReference type="PANTHER" id="PTHR30469">
    <property type="entry name" value="MULTIDRUG RESISTANCE PROTEIN MDTA"/>
    <property type="match status" value="1"/>
</dbReference>
<dbReference type="InterPro" id="IPR058647">
    <property type="entry name" value="BSH_CzcB-like"/>
</dbReference>
<feature type="chain" id="PRO_5024309482" evidence="3">
    <location>
        <begin position="23"/>
        <end position="365"/>
    </location>
</feature>
<feature type="domain" description="YknX-like C-terminal permuted SH3-like" evidence="5">
    <location>
        <begin position="292"/>
        <end position="359"/>
    </location>
</feature>
<feature type="signal peptide" evidence="3">
    <location>
        <begin position="1"/>
        <end position="22"/>
    </location>
</feature>
<protein>
    <submittedName>
        <fullName evidence="6">Efflux RND transporter periplasmic adaptor subunit</fullName>
    </submittedName>
</protein>
<dbReference type="AlphaFoldDB" id="A0A5M9R911"/>
<dbReference type="Gene3D" id="2.40.420.20">
    <property type="match status" value="1"/>
</dbReference>
<sequence length="365" mass="39654">MKTRLLMTVTLILSAASFYCGAETARVSVTHPQITPASDEIVLPGTFVARNEIAVGSPLQQQMVTDVFAEEGQWVEKNQLLATLESPQQSATVRQLQAETEKAAANIRRESTLAQQSQRDLARLTPLARSGVISASEFEKAKSDAQALKALTDAARAELRQLQAQLAREKSQEDKSKIFAPAAGVISERHAVKGMLSDNAMLFKIIENNEIEFEAPVYAADLAQMRAGHEVILKTGQQTALSGKIRYLPAKLSSLTQSGGVRAAITDMPENEFAHPGQTGVMVYTKTPQSRQTLPYSAIRTGKNGERSVFIVNDNKALQHPVQTGRTENGRIEILSPLTKDADVVINAQAFLTNGDTVTPVKAFE</sequence>
<dbReference type="EMBL" id="VXKB01000001">
    <property type="protein sequence ID" value="KAA8717230.1"/>
    <property type="molecule type" value="Genomic_DNA"/>
</dbReference>
<feature type="domain" description="CzcB-like barrel-sandwich hybrid" evidence="4">
    <location>
        <begin position="62"/>
        <end position="205"/>
    </location>
</feature>
<dbReference type="GO" id="GO:0015562">
    <property type="term" value="F:efflux transmembrane transporter activity"/>
    <property type="evidence" value="ECO:0007669"/>
    <property type="project" value="TreeGrafter"/>
</dbReference>
<name>A0A5M9R911_9GAMM</name>
<dbReference type="InterPro" id="IPR058637">
    <property type="entry name" value="YknX-like_C"/>
</dbReference>
<accession>A0A5M9R911</accession>
<dbReference type="Proteomes" id="UP000322181">
    <property type="component" value="Unassembled WGS sequence"/>
</dbReference>
<keyword evidence="3" id="KW-0732">Signal</keyword>
<evidence type="ECO:0000313" key="6">
    <source>
        <dbReference type="EMBL" id="KAA8717230.1"/>
    </source>
</evidence>
<evidence type="ECO:0000313" key="7">
    <source>
        <dbReference type="Proteomes" id="UP000322181"/>
    </source>
</evidence>
<reference evidence="6 7" key="1">
    <citation type="submission" date="2019-09" db="EMBL/GenBank/DDBJ databases">
        <title>Draft genome sequence of various Type strains from the CCUG.</title>
        <authorList>
            <person name="Pineiro-Iglesias B."/>
            <person name="Tunovic T."/>
            <person name="Unosson C."/>
            <person name="Inganas E."/>
            <person name="Ohlen M."/>
            <person name="Cardew S."/>
            <person name="Jensie-Markopoulos S."/>
            <person name="Salva-Serra F."/>
            <person name="Jaen-Luchoro D."/>
            <person name="Karlsson R."/>
            <person name="Svensson-Stadler L."/>
            <person name="Chun J."/>
            <person name="Moore E."/>
        </authorList>
    </citation>
    <scope>NUCLEOTIDE SEQUENCE [LARGE SCALE GENOMIC DNA]</scope>
    <source>
        <strain evidence="6 7">CCUG 53682T</strain>
    </source>
</reference>
<dbReference type="NCBIfam" id="TIGR01730">
    <property type="entry name" value="RND_mfp"/>
    <property type="match status" value="1"/>
</dbReference>
<dbReference type="Pfam" id="PF25973">
    <property type="entry name" value="BSH_CzcB"/>
    <property type="match status" value="1"/>
</dbReference>
<gene>
    <name evidence="6" type="ORF">F4V73_05040</name>
</gene>
<dbReference type="PANTHER" id="PTHR30469:SF15">
    <property type="entry name" value="HLYD FAMILY OF SECRETION PROTEINS"/>
    <property type="match status" value="1"/>
</dbReference>
<evidence type="ECO:0000259" key="4">
    <source>
        <dbReference type="Pfam" id="PF25973"/>
    </source>
</evidence>
<dbReference type="Gene3D" id="1.10.287.470">
    <property type="entry name" value="Helix hairpin bin"/>
    <property type="match status" value="1"/>
</dbReference>
<dbReference type="GO" id="GO:1990281">
    <property type="term" value="C:efflux pump complex"/>
    <property type="evidence" value="ECO:0007669"/>
    <property type="project" value="TreeGrafter"/>
</dbReference>
<evidence type="ECO:0000259" key="5">
    <source>
        <dbReference type="Pfam" id="PF25989"/>
    </source>
</evidence>
<keyword evidence="2" id="KW-0175">Coiled coil</keyword>
<feature type="coiled-coil region" evidence="2">
    <location>
        <begin position="145"/>
        <end position="172"/>
    </location>
</feature>
<dbReference type="Gene3D" id="2.40.30.170">
    <property type="match status" value="1"/>
</dbReference>
<evidence type="ECO:0000256" key="2">
    <source>
        <dbReference type="SAM" id="Coils"/>
    </source>
</evidence>
<dbReference type="Gene3D" id="2.40.50.100">
    <property type="match status" value="1"/>
</dbReference>
<evidence type="ECO:0000256" key="3">
    <source>
        <dbReference type="SAM" id="SignalP"/>
    </source>
</evidence>
<organism evidence="6 7">
    <name type="scientific">Morganella psychrotolerans</name>
    <dbReference type="NCBI Taxonomy" id="368603"/>
    <lineage>
        <taxon>Bacteria</taxon>
        <taxon>Pseudomonadati</taxon>
        <taxon>Pseudomonadota</taxon>
        <taxon>Gammaproteobacteria</taxon>
        <taxon>Enterobacterales</taxon>
        <taxon>Morganellaceae</taxon>
        <taxon>Morganella</taxon>
    </lineage>
</organism>
<evidence type="ECO:0000256" key="1">
    <source>
        <dbReference type="ARBA" id="ARBA00009477"/>
    </source>
</evidence>
<dbReference type="OrthoDB" id="1185083at2"/>
<proteinExistence type="inferred from homology"/>
<dbReference type="InterPro" id="IPR006143">
    <property type="entry name" value="RND_pump_MFP"/>
</dbReference>